<gene>
    <name evidence="2" type="ORF">J4709_36550</name>
</gene>
<name>A0ABS3S259_9ACTN</name>
<feature type="signal peptide" evidence="1">
    <location>
        <begin position="1"/>
        <end position="35"/>
    </location>
</feature>
<protein>
    <recommendedName>
        <fullName evidence="4">Secreted protein</fullName>
    </recommendedName>
</protein>
<dbReference type="RefSeq" id="WP_208247947.1">
    <property type="nucleotide sequence ID" value="NZ_JAGEPF010000025.1"/>
</dbReference>
<evidence type="ECO:0000313" key="2">
    <source>
        <dbReference type="EMBL" id="MBO2463092.1"/>
    </source>
</evidence>
<reference evidence="2 3" key="1">
    <citation type="submission" date="2021-03" db="EMBL/GenBank/DDBJ databases">
        <title>Actinomadura violae sp. nov., isolated from lichen in Thailand.</title>
        <authorList>
            <person name="Kanchanasin P."/>
            <person name="Saeng-In P."/>
            <person name="Phongsopitanun W."/>
            <person name="Yuki M."/>
            <person name="Kudo T."/>
            <person name="Ohkuma M."/>
            <person name="Tanasupawat S."/>
        </authorList>
    </citation>
    <scope>NUCLEOTIDE SEQUENCE [LARGE SCALE GENOMIC DNA]</scope>
    <source>
        <strain evidence="2 3">LCR2-06</strain>
    </source>
</reference>
<evidence type="ECO:0000256" key="1">
    <source>
        <dbReference type="SAM" id="SignalP"/>
    </source>
</evidence>
<organism evidence="2 3">
    <name type="scientific">Actinomadura violacea</name>
    <dbReference type="NCBI Taxonomy" id="2819934"/>
    <lineage>
        <taxon>Bacteria</taxon>
        <taxon>Bacillati</taxon>
        <taxon>Actinomycetota</taxon>
        <taxon>Actinomycetes</taxon>
        <taxon>Streptosporangiales</taxon>
        <taxon>Thermomonosporaceae</taxon>
        <taxon>Actinomadura</taxon>
    </lineage>
</organism>
<evidence type="ECO:0000313" key="3">
    <source>
        <dbReference type="Proteomes" id="UP000680206"/>
    </source>
</evidence>
<evidence type="ECO:0008006" key="4">
    <source>
        <dbReference type="Google" id="ProtNLM"/>
    </source>
</evidence>
<proteinExistence type="predicted"/>
<keyword evidence="3" id="KW-1185">Reference proteome</keyword>
<keyword evidence="1" id="KW-0732">Signal</keyword>
<accession>A0ABS3S259</accession>
<feature type="chain" id="PRO_5046581498" description="Secreted protein" evidence="1">
    <location>
        <begin position="36"/>
        <end position="146"/>
    </location>
</feature>
<comment type="caution">
    <text evidence="2">The sequence shown here is derived from an EMBL/GenBank/DDBJ whole genome shotgun (WGS) entry which is preliminary data.</text>
</comment>
<dbReference type="PROSITE" id="PS51318">
    <property type="entry name" value="TAT"/>
    <property type="match status" value="1"/>
</dbReference>
<dbReference type="EMBL" id="JAGEPF010000025">
    <property type="protein sequence ID" value="MBO2463092.1"/>
    <property type="molecule type" value="Genomic_DNA"/>
</dbReference>
<dbReference type="Proteomes" id="UP000680206">
    <property type="component" value="Unassembled WGS sequence"/>
</dbReference>
<sequence length="146" mass="15315">MLSMNGALRRKAVAGAAVIGAAAAVQLGVAGTAQAAAGDYDVYSSPGGSHAWGTVYWRGPTGSAWKVYAYVRLKDNKADGHPAAVQFAAGSLSPYLVNFGGNGSILTEYPNLVDRDVSYVRVRACLVRGDGKTLYGCGAWHRVNRH</sequence>
<dbReference type="InterPro" id="IPR006311">
    <property type="entry name" value="TAT_signal"/>
</dbReference>